<name>A0A560D4N3_9BRAD</name>
<dbReference type="RefSeq" id="WP_167358275.1">
    <property type="nucleotide sequence ID" value="NZ_LVEM01000003.1"/>
</dbReference>
<dbReference type="AlphaFoldDB" id="A0A560D4N3"/>
<evidence type="ECO:0000313" key="1">
    <source>
        <dbReference type="EMBL" id="TWA92060.1"/>
    </source>
</evidence>
<organism evidence="1 2">
    <name type="scientific">Bradyrhizobium stylosanthis</name>
    <dbReference type="NCBI Taxonomy" id="1803665"/>
    <lineage>
        <taxon>Bacteria</taxon>
        <taxon>Pseudomonadati</taxon>
        <taxon>Pseudomonadota</taxon>
        <taxon>Alphaproteobacteria</taxon>
        <taxon>Hyphomicrobiales</taxon>
        <taxon>Nitrobacteraceae</taxon>
        <taxon>Bradyrhizobium</taxon>
    </lineage>
</organism>
<reference evidence="1 2" key="1">
    <citation type="submission" date="2019-06" db="EMBL/GenBank/DDBJ databases">
        <title>Genomic Encyclopedia of Type Strains, Phase IV (KMG-V): Genome sequencing to study the core and pangenomes of soil and plant-associated prokaryotes.</title>
        <authorList>
            <person name="Whitman W."/>
        </authorList>
    </citation>
    <scope>NUCLEOTIDE SEQUENCE [LARGE SCALE GENOMIC DNA]</scope>
    <source>
        <strain evidence="1 2">BR 510</strain>
    </source>
</reference>
<dbReference type="Proteomes" id="UP000319949">
    <property type="component" value="Unassembled WGS sequence"/>
</dbReference>
<comment type="caution">
    <text evidence="1">The sequence shown here is derived from an EMBL/GenBank/DDBJ whole genome shotgun (WGS) entry which is preliminary data.</text>
</comment>
<sequence>MKLRNFDISVLTRGNSRPMEAVLVYVDLDGFTKYVADNIDKKAVDVVRSFHVIRS</sequence>
<evidence type="ECO:0008006" key="3">
    <source>
        <dbReference type="Google" id="ProtNLM"/>
    </source>
</evidence>
<evidence type="ECO:0000313" key="2">
    <source>
        <dbReference type="Proteomes" id="UP000319949"/>
    </source>
</evidence>
<proteinExistence type="predicted"/>
<keyword evidence="2" id="KW-1185">Reference proteome</keyword>
<protein>
    <recommendedName>
        <fullName evidence="3">Guanylate cyclase domain-containing protein</fullName>
    </recommendedName>
</protein>
<gene>
    <name evidence="1" type="ORF">FBZ96_11266</name>
</gene>
<dbReference type="EMBL" id="VITK01000012">
    <property type="protein sequence ID" value="TWA92060.1"/>
    <property type="molecule type" value="Genomic_DNA"/>
</dbReference>
<accession>A0A560D4N3</accession>